<protein>
    <submittedName>
        <fullName evidence="1">Uncharacterized protein</fullName>
    </submittedName>
</protein>
<dbReference type="EMBL" id="BBPA01000049">
    <property type="protein sequence ID" value="GAL93831.1"/>
    <property type="molecule type" value="Genomic_DNA"/>
</dbReference>
<organism evidence="1 2">
    <name type="scientific">Microcystis aeruginosa NIES-44</name>
    <dbReference type="NCBI Taxonomy" id="449439"/>
    <lineage>
        <taxon>Bacteria</taxon>
        <taxon>Bacillati</taxon>
        <taxon>Cyanobacteriota</taxon>
        <taxon>Cyanophyceae</taxon>
        <taxon>Oscillatoriophycideae</taxon>
        <taxon>Chroococcales</taxon>
        <taxon>Microcystaceae</taxon>
        <taxon>Microcystis</taxon>
    </lineage>
</organism>
<comment type="caution">
    <text evidence="1">The sequence shown here is derived from an EMBL/GenBank/DDBJ whole genome shotgun (WGS) entry which is preliminary data.</text>
</comment>
<reference evidence="2" key="1">
    <citation type="journal article" date="2015" name="Genome">
        <title>Whole Genome Sequence of the Non-Microcystin-Producing Microcystis aeruginosa Strain NIES-44.</title>
        <authorList>
            <person name="Okano K."/>
            <person name="Miyata N."/>
            <person name="Ozaki Y."/>
        </authorList>
    </citation>
    <scope>NUCLEOTIDE SEQUENCE [LARGE SCALE GENOMIC DNA]</scope>
    <source>
        <strain evidence="2">NIES-44</strain>
    </source>
</reference>
<proteinExistence type="predicted"/>
<evidence type="ECO:0000313" key="2">
    <source>
        <dbReference type="Proteomes" id="UP000030321"/>
    </source>
</evidence>
<evidence type="ECO:0000313" key="1">
    <source>
        <dbReference type="EMBL" id="GAL93831.1"/>
    </source>
</evidence>
<dbReference type="Proteomes" id="UP000030321">
    <property type="component" value="Unassembled WGS sequence"/>
</dbReference>
<name>A0A0A1VX28_MICAE</name>
<dbReference type="AlphaFoldDB" id="A0A0A1VX28"/>
<accession>A0A0A1VX28</accession>
<gene>
    <name evidence="1" type="ORF">N44_03583</name>
</gene>
<sequence length="50" mass="6001">MSNVYLIFLYYAEANLKIKESQIFSEKFWKKTPAMARTFNHYPGNYAVLY</sequence>